<name>A0A2S2Q975_9HEMI</name>
<organism evidence="3">
    <name type="scientific">Sipha flava</name>
    <name type="common">yellow sugarcane aphid</name>
    <dbReference type="NCBI Taxonomy" id="143950"/>
    <lineage>
        <taxon>Eukaryota</taxon>
        <taxon>Metazoa</taxon>
        <taxon>Ecdysozoa</taxon>
        <taxon>Arthropoda</taxon>
        <taxon>Hexapoda</taxon>
        <taxon>Insecta</taxon>
        <taxon>Pterygota</taxon>
        <taxon>Neoptera</taxon>
        <taxon>Paraneoptera</taxon>
        <taxon>Hemiptera</taxon>
        <taxon>Sternorrhyncha</taxon>
        <taxon>Aphidomorpha</taxon>
        <taxon>Aphidoidea</taxon>
        <taxon>Aphididae</taxon>
        <taxon>Sipha</taxon>
    </lineage>
</organism>
<evidence type="ECO:0000256" key="2">
    <source>
        <dbReference type="SAM" id="Phobius"/>
    </source>
</evidence>
<accession>A0A2S2Q975</accession>
<reference evidence="3" key="1">
    <citation type="submission" date="2018-04" db="EMBL/GenBank/DDBJ databases">
        <title>Transcriptome assembly of Sipha flava.</title>
        <authorList>
            <person name="Scully E.D."/>
            <person name="Geib S.M."/>
            <person name="Palmer N.A."/>
            <person name="Koch K."/>
            <person name="Bradshaw J."/>
            <person name="Heng-Moss T."/>
            <person name="Sarath G."/>
        </authorList>
    </citation>
    <scope>NUCLEOTIDE SEQUENCE</scope>
</reference>
<proteinExistence type="predicted"/>
<evidence type="ECO:0000256" key="1">
    <source>
        <dbReference type="SAM" id="MobiDB-lite"/>
    </source>
</evidence>
<protein>
    <submittedName>
        <fullName evidence="3">Uncharacterized protein</fullName>
    </submittedName>
</protein>
<feature type="compositionally biased region" description="Low complexity" evidence="1">
    <location>
        <begin position="265"/>
        <end position="281"/>
    </location>
</feature>
<feature type="transmembrane region" description="Helical" evidence="2">
    <location>
        <begin position="6"/>
        <end position="24"/>
    </location>
</feature>
<feature type="compositionally biased region" description="Low complexity" evidence="1">
    <location>
        <begin position="342"/>
        <end position="353"/>
    </location>
</feature>
<feature type="compositionally biased region" description="Polar residues" evidence="1">
    <location>
        <begin position="284"/>
        <end position="300"/>
    </location>
</feature>
<dbReference type="OrthoDB" id="7690434at2759"/>
<feature type="region of interest" description="Disordered" evidence="1">
    <location>
        <begin position="328"/>
        <end position="364"/>
    </location>
</feature>
<sequence>MVISYAIITIMICMPVFAVSKYLIEILGKPESRYHLTHKLLSTHHIIKGGMGMPQGNMPGQMQLPPGPNMPSGPGSNQIPGLMQNSTLTASLQNQSQTNLADLMGSNFTPQGNQVVPNSPSVQIMPSPQPTGQSVNNPNMSIQNPGNVGVHPSQSQYSEHIEIARKQNLAKILQLRQTLEAAQQQELQYKSQMEIQSHQMNIPQMQQRLEQAQMQENILKSQLEIRNQMNVPQMQQNLEHAQMQETILKAQLEHQQEEQHKLRTQQFHIHQQQQQQQQSRQMVPGNQSSQIMGNSTPQQRMQMRPVMSSNPGLRHLLQQQPQYRQQMMGMQQVPVAQGRALQPQQQQQQQQQQYDEVPSFDFLN</sequence>
<keyword evidence="2" id="KW-0812">Transmembrane</keyword>
<dbReference type="AlphaFoldDB" id="A0A2S2Q975"/>
<gene>
    <name evidence="3" type="ORF">g.66200</name>
</gene>
<dbReference type="EMBL" id="GGMS01005080">
    <property type="protein sequence ID" value="MBY74283.1"/>
    <property type="molecule type" value="Transcribed_RNA"/>
</dbReference>
<keyword evidence="2" id="KW-0472">Membrane</keyword>
<evidence type="ECO:0000313" key="3">
    <source>
        <dbReference type="EMBL" id="MBY74283.1"/>
    </source>
</evidence>
<keyword evidence="2" id="KW-1133">Transmembrane helix</keyword>
<feature type="region of interest" description="Disordered" evidence="1">
    <location>
        <begin position="253"/>
        <end position="300"/>
    </location>
</feature>